<accession>A0A179ILX8</accession>
<dbReference type="OrthoDB" id="10261121at2759"/>
<feature type="binding site" evidence="1">
    <location>
        <position position="200"/>
    </location>
    <ligand>
        <name>Zn(2+)</name>
        <dbReference type="ChEBI" id="CHEBI:29105"/>
    </ligand>
</feature>
<keyword evidence="1" id="KW-0862">Zinc</keyword>
<dbReference type="Proteomes" id="UP000243081">
    <property type="component" value="Unassembled WGS sequence"/>
</dbReference>
<evidence type="ECO:0000256" key="2">
    <source>
        <dbReference type="SAM" id="MobiDB-lite"/>
    </source>
</evidence>
<dbReference type="EMBL" id="LUKN01000599">
    <property type="protein sequence ID" value="OAR02621.1"/>
    <property type="molecule type" value="Genomic_DNA"/>
</dbReference>
<dbReference type="Gene3D" id="1.20.140.30">
    <property type="entry name" value="MOB kinase activator"/>
    <property type="match status" value="1"/>
</dbReference>
<evidence type="ECO:0008006" key="5">
    <source>
        <dbReference type="Google" id="ProtNLM"/>
    </source>
</evidence>
<dbReference type="PANTHER" id="PTHR22599">
    <property type="entry name" value="MPS ONE BINDER KINASE ACTIVATOR-LIKE MOB"/>
    <property type="match status" value="1"/>
</dbReference>
<proteinExistence type="predicted"/>
<comment type="caution">
    <text evidence="3">The sequence shown here is derived from an EMBL/GenBank/DDBJ whole genome shotgun (WGS) entry which is preliminary data.</text>
</comment>
<feature type="binding site" evidence="1">
    <location>
        <position position="205"/>
    </location>
    <ligand>
        <name>Zn(2+)</name>
        <dbReference type="ChEBI" id="CHEBI:29105"/>
    </ligand>
</feature>
<evidence type="ECO:0000313" key="3">
    <source>
        <dbReference type="EMBL" id="OAR02621.1"/>
    </source>
</evidence>
<sequence length="270" mass="30501">ARSTSGPLGARSSRNDPSSPAGDSPRNHGDENSTNENKPPRTEPSVSCSLGQSLASASTIEYPNAWPLWQNPKYLKHIVTGDFMKLSVKPKTVDTGEWLAYQGMSSLATRYCSYTWFDDDDNPIHMSAHQYMTSTQQWITAQFDNPRLFPFDPAGVTSSVYPGLSSQHNEAWIGVRSGFPKEFKAICRFIFRQMCRVYAHIYWNHFVEPFYHLRLEKHLNSCFCYFLHTAAALGMLESEDVKAMQPIIDIWAADGTLSPESEVYQLANVK</sequence>
<organism evidence="3 4">
    <name type="scientific">Cordyceps confragosa</name>
    <name type="common">Lecanicillium lecanii</name>
    <dbReference type="NCBI Taxonomy" id="2714763"/>
    <lineage>
        <taxon>Eukaryota</taxon>
        <taxon>Fungi</taxon>
        <taxon>Dikarya</taxon>
        <taxon>Ascomycota</taxon>
        <taxon>Pezizomycotina</taxon>
        <taxon>Sordariomycetes</taxon>
        <taxon>Hypocreomycetidae</taxon>
        <taxon>Hypocreales</taxon>
        <taxon>Cordycipitaceae</taxon>
        <taxon>Akanthomyces</taxon>
    </lineage>
</organism>
<dbReference type="AlphaFoldDB" id="A0A179ILX8"/>
<dbReference type="InterPro" id="IPR036703">
    <property type="entry name" value="MOB_kinase_act_sf"/>
</dbReference>
<keyword evidence="4" id="KW-1185">Reference proteome</keyword>
<feature type="region of interest" description="Disordered" evidence="2">
    <location>
        <begin position="1"/>
        <end position="48"/>
    </location>
</feature>
<reference evidence="3 4" key="1">
    <citation type="submission" date="2016-03" db="EMBL/GenBank/DDBJ databases">
        <title>Fine-scale spatial genetic structure of a fungal parasite of coffee scale insects.</title>
        <authorList>
            <person name="Jackson D."/>
            <person name="Zemenick K.A."/>
            <person name="Malloure B."/>
            <person name="Quandt C.A."/>
            <person name="James T.Y."/>
        </authorList>
    </citation>
    <scope>NUCLEOTIDE SEQUENCE [LARGE SCALE GENOMIC DNA]</scope>
    <source>
        <strain evidence="3 4">UM487</strain>
    </source>
</reference>
<evidence type="ECO:0000256" key="1">
    <source>
        <dbReference type="PIRSR" id="PIRSR605301-1"/>
    </source>
</evidence>
<protein>
    <recommendedName>
        <fullName evidence="5">Mob1/phocein</fullName>
    </recommendedName>
</protein>
<dbReference type="Pfam" id="PF03637">
    <property type="entry name" value="Mob1_phocein"/>
    <property type="match status" value="1"/>
</dbReference>
<feature type="non-terminal residue" evidence="3">
    <location>
        <position position="1"/>
    </location>
</feature>
<dbReference type="SUPFAM" id="SSF101152">
    <property type="entry name" value="Mob1/phocein"/>
    <property type="match status" value="1"/>
</dbReference>
<name>A0A179ILX8_CORDF</name>
<dbReference type="InterPro" id="IPR005301">
    <property type="entry name" value="MOB_kinase_act_fam"/>
</dbReference>
<evidence type="ECO:0000313" key="4">
    <source>
        <dbReference type="Proteomes" id="UP000243081"/>
    </source>
</evidence>
<keyword evidence="1" id="KW-0479">Metal-binding</keyword>
<dbReference type="SMART" id="SM01388">
    <property type="entry name" value="Mob1_phocein"/>
    <property type="match status" value="1"/>
</dbReference>
<gene>
    <name evidence="3" type="ORF">LLEC1_07155</name>
</gene>